<sequence>MSANIHFAAVDEFLGGSSCVKLKSQVCTCDGPDWMFNFFGSGPACVFKLESQFEGPGPCYIFNVLILETTEELEGYSVDLVKGFKEPELRTIGKIPKTEDDQIFLKYCSDLYTLKKPEKITPRTIQFNTPKRDDFSKFREIIVKHYGEEKFDHKGKNGKNGYQCKSENEDVTITLYLGTLKLFIQGRGCEQWIIGTFNHLVKQLYNEKKQQKYQGTQFREQQLATPQPIHEQISGQRSQQPNFGHQLSPRSPQLHLMSQSPEQFQNPPSPTSITSCHQDGQSQQIQQHPHHSHEQPISYVTPQPPAARTSQPQENLTNLQLTTPKTPLVTGLKYKCSKNADGSSSTIDFTANGEMEMYNCYKDIIFPNYDRHKFVKKNEDGNGRETYNFTFRGDEVSITFCNSQNSVLDICGKGQGKWLHEA</sequence>
<gene>
    <name evidence="2" type="ORF">MGAL_10B070162</name>
</gene>
<dbReference type="AlphaFoldDB" id="A0A8B6EVL2"/>
<feature type="non-terminal residue" evidence="2">
    <location>
        <position position="1"/>
    </location>
</feature>
<keyword evidence="3" id="KW-1185">Reference proteome</keyword>
<name>A0A8B6EVL2_MYTGA</name>
<accession>A0A8B6EVL2</accession>
<dbReference type="EMBL" id="UYJE01005673">
    <property type="protein sequence ID" value="VDI39307.1"/>
    <property type="molecule type" value="Genomic_DNA"/>
</dbReference>
<feature type="region of interest" description="Disordered" evidence="1">
    <location>
        <begin position="216"/>
        <end position="315"/>
    </location>
</feature>
<comment type="caution">
    <text evidence="2">The sequence shown here is derived from an EMBL/GenBank/DDBJ whole genome shotgun (WGS) entry which is preliminary data.</text>
</comment>
<evidence type="ECO:0000313" key="3">
    <source>
        <dbReference type="Proteomes" id="UP000596742"/>
    </source>
</evidence>
<evidence type="ECO:0000313" key="2">
    <source>
        <dbReference type="EMBL" id="VDI39307.1"/>
    </source>
</evidence>
<dbReference type="Proteomes" id="UP000596742">
    <property type="component" value="Unassembled WGS sequence"/>
</dbReference>
<feature type="compositionally biased region" description="Polar residues" evidence="1">
    <location>
        <begin position="233"/>
        <end position="274"/>
    </location>
</feature>
<organism evidence="2 3">
    <name type="scientific">Mytilus galloprovincialis</name>
    <name type="common">Mediterranean mussel</name>
    <dbReference type="NCBI Taxonomy" id="29158"/>
    <lineage>
        <taxon>Eukaryota</taxon>
        <taxon>Metazoa</taxon>
        <taxon>Spiralia</taxon>
        <taxon>Lophotrochozoa</taxon>
        <taxon>Mollusca</taxon>
        <taxon>Bivalvia</taxon>
        <taxon>Autobranchia</taxon>
        <taxon>Pteriomorphia</taxon>
        <taxon>Mytilida</taxon>
        <taxon>Mytiloidea</taxon>
        <taxon>Mytilidae</taxon>
        <taxon>Mytilinae</taxon>
        <taxon>Mytilus</taxon>
    </lineage>
</organism>
<feature type="compositionally biased region" description="Low complexity" evidence="1">
    <location>
        <begin position="275"/>
        <end position="287"/>
    </location>
</feature>
<reference evidence="2" key="1">
    <citation type="submission" date="2018-11" db="EMBL/GenBank/DDBJ databases">
        <authorList>
            <person name="Alioto T."/>
            <person name="Alioto T."/>
        </authorList>
    </citation>
    <scope>NUCLEOTIDE SEQUENCE</scope>
</reference>
<protein>
    <submittedName>
        <fullName evidence="2">Uncharacterized protein</fullName>
    </submittedName>
</protein>
<evidence type="ECO:0000256" key="1">
    <source>
        <dbReference type="SAM" id="MobiDB-lite"/>
    </source>
</evidence>
<proteinExistence type="predicted"/>
<feature type="compositionally biased region" description="Polar residues" evidence="1">
    <location>
        <begin position="216"/>
        <end position="225"/>
    </location>
</feature>